<sequence>MIIQKIRIIIIGGYRLSVIGFIINFGKIVKLTPSVLRDLNSKSV</sequence>
<feature type="transmembrane region" description="Helical" evidence="1">
    <location>
        <begin position="6"/>
        <end position="26"/>
    </location>
</feature>
<accession>A0A3M7RY77</accession>
<keyword evidence="1" id="KW-1133">Transmembrane helix</keyword>
<keyword evidence="3" id="KW-1185">Reference proteome</keyword>
<gene>
    <name evidence="2" type="ORF">BpHYR1_022579</name>
</gene>
<evidence type="ECO:0000256" key="1">
    <source>
        <dbReference type="SAM" id="Phobius"/>
    </source>
</evidence>
<reference evidence="2 3" key="1">
    <citation type="journal article" date="2018" name="Sci. Rep.">
        <title>Genomic signatures of local adaptation to the degree of environmental predictability in rotifers.</title>
        <authorList>
            <person name="Franch-Gras L."/>
            <person name="Hahn C."/>
            <person name="Garcia-Roger E.M."/>
            <person name="Carmona M.J."/>
            <person name="Serra M."/>
            <person name="Gomez A."/>
        </authorList>
    </citation>
    <scope>NUCLEOTIDE SEQUENCE [LARGE SCALE GENOMIC DNA]</scope>
    <source>
        <strain evidence="2">HYR1</strain>
    </source>
</reference>
<dbReference type="Proteomes" id="UP000276133">
    <property type="component" value="Unassembled WGS sequence"/>
</dbReference>
<keyword evidence="1" id="KW-0812">Transmembrane</keyword>
<evidence type="ECO:0000313" key="2">
    <source>
        <dbReference type="EMBL" id="RNA28277.1"/>
    </source>
</evidence>
<dbReference type="EMBL" id="REGN01002410">
    <property type="protein sequence ID" value="RNA28277.1"/>
    <property type="molecule type" value="Genomic_DNA"/>
</dbReference>
<protein>
    <submittedName>
        <fullName evidence="2">Uncharacterized protein</fullName>
    </submittedName>
</protein>
<comment type="caution">
    <text evidence="2">The sequence shown here is derived from an EMBL/GenBank/DDBJ whole genome shotgun (WGS) entry which is preliminary data.</text>
</comment>
<dbReference type="AlphaFoldDB" id="A0A3M7RY77"/>
<evidence type="ECO:0000313" key="3">
    <source>
        <dbReference type="Proteomes" id="UP000276133"/>
    </source>
</evidence>
<proteinExistence type="predicted"/>
<organism evidence="2 3">
    <name type="scientific">Brachionus plicatilis</name>
    <name type="common">Marine rotifer</name>
    <name type="synonym">Brachionus muelleri</name>
    <dbReference type="NCBI Taxonomy" id="10195"/>
    <lineage>
        <taxon>Eukaryota</taxon>
        <taxon>Metazoa</taxon>
        <taxon>Spiralia</taxon>
        <taxon>Gnathifera</taxon>
        <taxon>Rotifera</taxon>
        <taxon>Eurotatoria</taxon>
        <taxon>Monogononta</taxon>
        <taxon>Pseudotrocha</taxon>
        <taxon>Ploima</taxon>
        <taxon>Brachionidae</taxon>
        <taxon>Brachionus</taxon>
    </lineage>
</organism>
<keyword evidence="1" id="KW-0472">Membrane</keyword>
<name>A0A3M7RY77_BRAPC</name>